<dbReference type="Pfam" id="PF14086">
    <property type="entry name" value="DUF4266"/>
    <property type="match status" value="1"/>
</dbReference>
<gene>
    <name evidence="2" type="ORF">H0H26_12005</name>
</gene>
<organism evidence="2 3">
    <name type="scientific">Flavobacterium psychrophilum</name>
    <dbReference type="NCBI Taxonomy" id="96345"/>
    <lineage>
        <taxon>Bacteria</taxon>
        <taxon>Pseudomonadati</taxon>
        <taxon>Bacteroidota</taxon>
        <taxon>Flavobacteriia</taxon>
        <taxon>Flavobacteriales</taxon>
        <taxon>Flavobacteriaceae</taxon>
        <taxon>Flavobacterium</taxon>
    </lineage>
</organism>
<dbReference type="KEGG" id="fpq:IB65_07040"/>
<dbReference type="KEGG" id="fpw:IA04_07045"/>
<reference evidence="2 3" key="1">
    <citation type="submission" date="2020-07" db="EMBL/GenBank/DDBJ databases">
        <title>Genomic characterization of Flavobacterium psychrophilum strains.</title>
        <authorList>
            <person name="Castillo D."/>
            <person name="Jorgensen J."/>
            <person name="Middelboe M."/>
        </authorList>
    </citation>
    <scope>NUCLEOTIDE SEQUENCE [LARGE SCALE GENOMIC DNA]</scope>
    <source>
        <strain evidence="2 3">FPS-R7</strain>
    </source>
</reference>
<protein>
    <submittedName>
        <fullName evidence="2">DUF4266 domain-containing protein</fullName>
    </submittedName>
</protein>
<feature type="region of interest" description="Disordered" evidence="1">
    <location>
        <begin position="54"/>
        <end position="73"/>
    </location>
</feature>
<dbReference type="EMBL" id="CP059075">
    <property type="protein sequence ID" value="QRE03596.1"/>
    <property type="molecule type" value="Genomic_DNA"/>
</dbReference>
<dbReference type="RefSeq" id="WP_016361988.1">
    <property type="nucleotide sequence ID" value="NZ_BJTD01000028.1"/>
</dbReference>
<dbReference type="KEGG" id="fpk:IA06_07090"/>
<dbReference type="InterPro" id="IPR025362">
    <property type="entry name" value="DUF4266"/>
</dbReference>
<evidence type="ECO:0000256" key="1">
    <source>
        <dbReference type="SAM" id="MobiDB-lite"/>
    </source>
</evidence>
<sequence length="73" mass="7835">MFKQIKIILGVLILITTCSRCTPVKAYQRQYVSDYSMQTGTTSIEKLESEGFSFREGASGGETGKTGGGCGCN</sequence>
<dbReference type="AlphaFoldDB" id="A0A075S781"/>
<name>A0A075S781_FLAPS</name>
<proteinExistence type="predicted"/>
<dbReference type="KEGG" id="fpv:IA03_07140"/>
<evidence type="ECO:0000313" key="2">
    <source>
        <dbReference type="EMBL" id="QRE03596.1"/>
    </source>
</evidence>
<feature type="compositionally biased region" description="Gly residues" evidence="1">
    <location>
        <begin position="58"/>
        <end position="73"/>
    </location>
</feature>
<dbReference type="KEGG" id="fpc:FPSM_01951"/>
<evidence type="ECO:0000313" key="3">
    <source>
        <dbReference type="Proteomes" id="UP000596329"/>
    </source>
</evidence>
<accession>A0A075S781</accession>
<dbReference type="Proteomes" id="UP000596329">
    <property type="component" value="Chromosome"/>
</dbReference>